<sequence length="390" mass="42190">MGIAGKAGDLAFMAFTAGLGVATIYLSATFSVNVYRGLAWHNAQPQKKNENVDLEVNHKDPSTSTVARRSYAAALKTGHASGVRSEGNSESGLQIMPQNQLVAMHNSLKEMETQLIKLKAAITFLSTKIDMLSAGGNRVVRNKTKIGPNPLDLDKGKRKIGFSLLPITRSKRVWLVKRKSGLFKVGSTSGINVETSVMECHSPQVTHDRLIVDIKPLVPKEIMAPSSELKENGVLPKSEGDVRPVEVVHKGSLEVKGLDVIPLERTNGVAKEVWDLNMGLASVSCVKECLESGVQLDTGSGDNVASLVSLPPIADWILPKVNEIQQFVGISHGGCEDQFKELITAIEASHALETKSSFKKSRELQRLSWAINYNAKGGSSTRGKFKGRAL</sequence>
<dbReference type="PANTHER" id="PTHR38525">
    <property type="entry name" value="OS03G0824500 PROTEIN"/>
    <property type="match status" value="1"/>
</dbReference>
<gene>
    <name evidence="2" type="primary">LOC109000291</name>
</gene>
<dbReference type="Gramene" id="Jr09_02830_p1">
    <property type="protein sequence ID" value="cds.Jr09_02830_p1"/>
    <property type="gene ID" value="Jr09_02830"/>
</dbReference>
<reference evidence="2" key="1">
    <citation type="submission" date="2025-08" db="UniProtKB">
        <authorList>
            <consortium name="RefSeq"/>
        </authorList>
    </citation>
    <scope>IDENTIFICATION</scope>
    <source>
        <tissue evidence="2">Leaves</tissue>
    </source>
</reference>
<dbReference type="GeneID" id="109000291"/>
<protein>
    <submittedName>
        <fullName evidence="2">Uncharacterized protein LOC109000291 isoform X1</fullName>
    </submittedName>
</protein>
<evidence type="ECO:0000313" key="2">
    <source>
        <dbReference type="RefSeq" id="XP_018832667.2"/>
    </source>
</evidence>
<evidence type="ECO:0000313" key="1">
    <source>
        <dbReference type="Proteomes" id="UP000235220"/>
    </source>
</evidence>
<dbReference type="AlphaFoldDB" id="A0A2I4FLX9"/>
<organism evidence="1 2">
    <name type="scientific">Juglans regia</name>
    <name type="common">English walnut</name>
    <dbReference type="NCBI Taxonomy" id="51240"/>
    <lineage>
        <taxon>Eukaryota</taxon>
        <taxon>Viridiplantae</taxon>
        <taxon>Streptophyta</taxon>
        <taxon>Embryophyta</taxon>
        <taxon>Tracheophyta</taxon>
        <taxon>Spermatophyta</taxon>
        <taxon>Magnoliopsida</taxon>
        <taxon>eudicotyledons</taxon>
        <taxon>Gunneridae</taxon>
        <taxon>Pentapetalae</taxon>
        <taxon>rosids</taxon>
        <taxon>fabids</taxon>
        <taxon>Fagales</taxon>
        <taxon>Juglandaceae</taxon>
        <taxon>Juglans</taxon>
    </lineage>
</organism>
<dbReference type="OrthoDB" id="760831at2759"/>
<name>A0A2I4FLX9_JUGRE</name>
<keyword evidence="1" id="KW-1185">Reference proteome</keyword>
<proteinExistence type="predicted"/>
<accession>A0A2I4FLX9</accession>
<dbReference type="KEGG" id="jre:109000291"/>
<dbReference type="RefSeq" id="XP_018832667.2">
    <property type="nucleotide sequence ID" value="XM_018977122.2"/>
</dbReference>
<dbReference type="Proteomes" id="UP000235220">
    <property type="component" value="Chromosome 9"/>
</dbReference>
<dbReference type="PANTHER" id="PTHR38525:SF1">
    <property type="entry name" value="OS03G0824500 PROTEIN"/>
    <property type="match status" value="1"/>
</dbReference>